<name>A0A085Z9H4_9FLAO</name>
<evidence type="ECO:0000256" key="5">
    <source>
        <dbReference type="ARBA" id="ARBA00022898"/>
    </source>
</evidence>
<evidence type="ECO:0000256" key="3">
    <source>
        <dbReference type="ARBA" id="ARBA00022576"/>
    </source>
</evidence>
<evidence type="ECO:0000256" key="1">
    <source>
        <dbReference type="ARBA" id="ARBA00001933"/>
    </source>
</evidence>
<dbReference type="Proteomes" id="UP000028713">
    <property type="component" value="Unassembled WGS sequence"/>
</dbReference>
<evidence type="ECO:0000313" key="7">
    <source>
        <dbReference type="EMBL" id="KFF01088.1"/>
    </source>
</evidence>
<dbReference type="STRING" id="236814.IX39_10850"/>
<dbReference type="Gene3D" id="3.40.640.10">
    <property type="entry name" value="Type I PLP-dependent aspartate aminotransferase-like (Major domain)"/>
    <property type="match status" value="1"/>
</dbReference>
<comment type="caution">
    <text evidence="7">The sequence shown here is derived from an EMBL/GenBank/DDBJ whole genome shotgun (WGS) entry which is preliminary data.</text>
</comment>
<evidence type="ECO:0000259" key="6">
    <source>
        <dbReference type="Pfam" id="PF00155"/>
    </source>
</evidence>
<dbReference type="EMBL" id="JPRP01000001">
    <property type="protein sequence ID" value="KFF01088.1"/>
    <property type="molecule type" value="Genomic_DNA"/>
</dbReference>
<evidence type="ECO:0000313" key="8">
    <source>
        <dbReference type="Proteomes" id="UP000028713"/>
    </source>
</evidence>
<organism evidence="7 8">
    <name type="scientific">Chryseobacterium formosense</name>
    <dbReference type="NCBI Taxonomy" id="236814"/>
    <lineage>
        <taxon>Bacteria</taxon>
        <taxon>Pseudomonadati</taxon>
        <taxon>Bacteroidota</taxon>
        <taxon>Flavobacteriia</taxon>
        <taxon>Flavobacteriales</taxon>
        <taxon>Weeksellaceae</taxon>
        <taxon>Chryseobacterium group</taxon>
        <taxon>Chryseobacterium</taxon>
    </lineage>
</organism>
<dbReference type="AlphaFoldDB" id="A0A085Z9H4"/>
<dbReference type="RefSeq" id="WP_034676173.1">
    <property type="nucleotide sequence ID" value="NZ_FPAP01000001.1"/>
</dbReference>
<dbReference type="CDD" id="cd00609">
    <property type="entry name" value="AAT_like"/>
    <property type="match status" value="1"/>
</dbReference>
<evidence type="ECO:0000256" key="2">
    <source>
        <dbReference type="ARBA" id="ARBA00007441"/>
    </source>
</evidence>
<evidence type="ECO:0000256" key="4">
    <source>
        <dbReference type="ARBA" id="ARBA00022679"/>
    </source>
</evidence>
<dbReference type="InterPro" id="IPR015421">
    <property type="entry name" value="PyrdxlP-dep_Trfase_major"/>
</dbReference>
<dbReference type="GO" id="GO:0030170">
    <property type="term" value="F:pyridoxal phosphate binding"/>
    <property type="evidence" value="ECO:0007669"/>
    <property type="project" value="InterPro"/>
</dbReference>
<accession>A0A085Z9H4</accession>
<dbReference type="OrthoDB" id="9813612at2"/>
<dbReference type="eggNOG" id="COG0436">
    <property type="taxonomic scope" value="Bacteria"/>
</dbReference>
<proteinExistence type="inferred from homology"/>
<reference evidence="7 8" key="1">
    <citation type="submission" date="2014-07" db="EMBL/GenBank/DDBJ databases">
        <title>Genome of Chryseobacterium formosense LMG 24722.</title>
        <authorList>
            <person name="Pipes S.E."/>
            <person name="Stropko S.J."/>
            <person name="Newman J.D."/>
        </authorList>
    </citation>
    <scope>NUCLEOTIDE SEQUENCE [LARGE SCALE GENOMIC DNA]</scope>
    <source>
        <strain evidence="7 8">LMG 24722</strain>
    </source>
</reference>
<gene>
    <name evidence="7" type="ORF">IX39_10850</name>
</gene>
<keyword evidence="5" id="KW-0663">Pyridoxal phosphate</keyword>
<dbReference type="InterPro" id="IPR004839">
    <property type="entry name" value="Aminotransferase_I/II_large"/>
</dbReference>
<dbReference type="Gene3D" id="3.90.1150.10">
    <property type="entry name" value="Aspartate Aminotransferase, domain 1"/>
    <property type="match status" value="1"/>
</dbReference>
<dbReference type="PANTHER" id="PTHR46383:SF1">
    <property type="entry name" value="ASPARTATE AMINOTRANSFERASE"/>
    <property type="match status" value="1"/>
</dbReference>
<dbReference type="GO" id="GO:0008483">
    <property type="term" value="F:transaminase activity"/>
    <property type="evidence" value="ECO:0007669"/>
    <property type="project" value="UniProtKB-KW"/>
</dbReference>
<dbReference type="SUPFAM" id="SSF53383">
    <property type="entry name" value="PLP-dependent transferases"/>
    <property type="match status" value="1"/>
</dbReference>
<dbReference type="InterPro" id="IPR015424">
    <property type="entry name" value="PyrdxlP-dep_Trfase"/>
</dbReference>
<dbReference type="Pfam" id="PF00155">
    <property type="entry name" value="Aminotran_1_2"/>
    <property type="match status" value="1"/>
</dbReference>
<keyword evidence="4 7" id="KW-0808">Transferase</keyword>
<protein>
    <submittedName>
        <fullName evidence="7">Aminotransferase</fullName>
    </submittedName>
</protein>
<dbReference type="PANTHER" id="PTHR46383">
    <property type="entry name" value="ASPARTATE AMINOTRANSFERASE"/>
    <property type="match status" value="1"/>
</dbReference>
<dbReference type="GO" id="GO:0006520">
    <property type="term" value="P:amino acid metabolic process"/>
    <property type="evidence" value="ECO:0007669"/>
    <property type="project" value="InterPro"/>
</dbReference>
<dbReference type="InterPro" id="IPR015422">
    <property type="entry name" value="PyrdxlP-dep_Trfase_small"/>
</dbReference>
<keyword evidence="3 7" id="KW-0032">Aminotransferase</keyword>
<keyword evidence="8" id="KW-1185">Reference proteome</keyword>
<comment type="cofactor">
    <cofactor evidence="1">
        <name>pyridoxal 5'-phosphate</name>
        <dbReference type="ChEBI" id="CHEBI:597326"/>
    </cofactor>
</comment>
<comment type="similarity">
    <text evidence="2">Belongs to the class-I pyridoxal-phosphate-dependent aminotransferase family.</text>
</comment>
<dbReference type="InterPro" id="IPR050596">
    <property type="entry name" value="AspAT/PAT-like"/>
</dbReference>
<sequence>MKVSKLAANLIGSEIVKIGNEVNDLKAKGAEIANLTIGDLNSNLYPIPAELKEEIQKAYQNNLTNYPPANGLLSLRNEVSKDLKSRWNLDYSANDILITAGSRPLIYAVYKTIVDEGDKVIYPTPSWNNNHYAYLTSADAIEVKTTPENNFLPTAAELKPHLNGAVLLALCSPLNPTGTMFTEDQLREICEMILEENSKRGADEKPLYLMYDQIYSNLTFGAKHVDPVSLFPEMREFTIYIEGISKCLAATGVRVGWGFGPSQVIDKMKALLTHVGAWAPKPEQEATAKYFQNADNVNSFINDFKGKLEESLKVLHNGIQDLKTKGLAVESIEPMGALYLTIKLDYIGKTKPDGAVIENSSDLVFYLINEAGVALVPFSAFGEEKSEPWFRASVGGLAIDEIEVMMPKLENALKNLK</sequence>
<feature type="domain" description="Aminotransferase class I/classII large" evidence="6">
    <location>
        <begin position="33"/>
        <end position="403"/>
    </location>
</feature>